<evidence type="ECO:0000313" key="12">
    <source>
        <dbReference type="Proteomes" id="UP000525298"/>
    </source>
</evidence>
<evidence type="ECO:0000256" key="2">
    <source>
        <dbReference type="ARBA" id="ARBA00022679"/>
    </source>
</evidence>
<dbReference type="Proteomes" id="UP000525298">
    <property type="component" value="Unassembled WGS sequence"/>
</dbReference>
<comment type="catalytic activity">
    <reaction evidence="7 8">
        <text>[[Fe-S] cluster scaffold protein carrying a second [4Fe-4S](2+) cluster] + N(6)-octanoyl-L-lysyl-[protein] + 2 oxidized [2Fe-2S]-[ferredoxin] + 2 S-adenosyl-L-methionine + 4 H(+) = [[Fe-S] cluster scaffold protein] + N(6)-[(R)-dihydrolipoyl]-L-lysyl-[protein] + 4 Fe(3+) + 2 hydrogen sulfide + 2 5'-deoxyadenosine + 2 L-methionine + 2 reduced [2Fe-2S]-[ferredoxin]</text>
        <dbReference type="Rhea" id="RHEA:16585"/>
        <dbReference type="Rhea" id="RHEA-COMP:9928"/>
        <dbReference type="Rhea" id="RHEA-COMP:10000"/>
        <dbReference type="Rhea" id="RHEA-COMP:10001"/>
        <dbReference type="Rhea" id="RHEA-COMP:10475"/>
        <dbReference type="Rhea" id="RHEA-COMP:14568"/>
        <dbReference type="Rhea" id="RHEA-COMP:14569"/>
        <dbReference type="ChEBI" id="CHEBI:15378"/>
        <dbReference type="ChEBI" id="CHEBI:17319"/>
        <dbReference type="ChEBI" id="CHEBI:29034"/>
        <dbReference type="ChEBI" id="CHEBI:29919"/>
        <dbReference type="ChEBI" id="CHEBI:33722"/>
        <dbReference type="ChEBI" id="CHEBI:33737"/>
        <dbReference type="ChEBI" id="CHEBI:33738"/>
        <dbReference type="ChEBI" id="CHEBI:57844"/>
        <dbReference type="ChEBI" id="CHEBI:59789"/>
        <dbReference type="ChEBI" id="CHEBI:78809"/>
        <dbReference type="ChEBI" id="CHEBI:83100"/>
        <dbReference type="EC" id="2.8.1.8"/>
    </reaction>
</comment>
<dbReference type="EMBL" id="JACDUS010000009">
    <property type="protein sequence ID" value="MBA2882383.1"/>
    <property type="molecule type" value="Genomic_DNA"/>
</dbReference>
<dbReference type="InterPro" id="IPR007197">
    <property type="entry name" value="rSAM"/>
</dbReference>
<dbReference type="HAMAP" id="MF_00206">
    <property type="entry name" value="Lipoyl_synth"/>
    <property type="match status" value="1"/>
</dbReference>
<evidence type="ECO:0000256" key="9">
    <source>
        <dbReference type="SAM" id="MobiDB-lite"/>
    </source>
</evidence>
<evidence type="ECO:0000256" key="5">
    <source>
        <dbReference type="ARBA" id="ARBA00023004"/>
    </source>
</evidence>
<feature type="binding site" evidence="8">
    <location>
        <position position="74"/>
    </location>
    <ligand>
        <name>[4Fe-4S] cluster</name>
        <dbReference type="ChEBI" id="CHEBI:49883"/>
        <label>2</label>
        <note>4Fe-4S-S-AdoMet</note>
    </ligand>
</feature>
<evidence type="ECO:0000256" key="6">
    <source>
        <dbReference type="ARBA" id="ARBA00023014"/>
    </source>
</evidence>
<dbReference type="SUPFAM" id="SSF102114">
    <property type="entry name" value="Radical SAM enzymes"/>
    <property type="match status" value="1"/>
</dbReference>
<comment type="similarity">
    <text evidence="8">Belongs to the radical SAM superfamily. Lipoyl synthase family.</text>
</comment>
<gene>
    <name evidence="8" type="primary">lipA</name>
    <name evidence="11" type="ORF">HNR65_002730</name>
</gene>
<organism evidence="11 12">
    <name type="scientific">Desulfosalsimonas propionicica</name>
    <dbReference type="NCBI Taxonomy" id="332175"/>
    <lineage>
        <taxon>Bacteria</taxon>
        <taxon>Pseudomonadati</taxon>
        <taxon>Thermodesulfobacteriota</taxon>
        <taxon>Desulfobacteria</taxon>
        <taxon>Desulfobacterales</taxon>
        <taxon>Desulfosalsimonadaceae</taxon>
        <taxon>Desulfosalsimonas</taxon>
    </lineage>
</organism>
<comment type="pathway">
    <text evidence="8">Protein modification; protein lipoylation via endogenous pathway; protein N(6)-(lipoyl)lysine from octanoyl-[acyl-carrier-protein]: step 2/2.</text>
</comment>
<comment type="cofactor">
    <cofactor evidence="8">
        <name>[4Fe-4S] cluster</name>
        <dbReference type="ChEBI" id="CHEBI:49883"/>
    </cofactor>
    <text evidence="8">Binds 2 [4Fe-4S] clusters per subunit. One cluster is coordinated with 3 cysteines and an exchangeable S-adenosyl-L-methionine.</text>
</comment>
<keyword evidence="4 8" id="KW-0479">Metal-binding</keyword>
<dbReference type="AlphaFoldDB" id="A0A7W0CAZ6"/>
<dbReference type="InterPro" id="IPR003698">
    <property type="entry name" value="Lipoyl_synth"/>
</dbReference>
<dbReference type="SMART" id="SM00729">
    <property type="entry name" value="Elp3"/>
    <property type="match status" value="1"/>
</dbReference>
<name>A0A7W0CAZ6_9BACT</name>
<dbReference type="PROSITE" id="PS51918">
    <property type="entry name" value="RADICAL_SAM"/>
    <property type="match status" value="1"/>
</dbReference>
<dbReference type="PANTHER" id="PTHR10949">
    <property type="entry name" value="LIPOYL SYNTHASE"/>
    <property type="match status" value="1"/>
</dbReference>
<keyword evidence="8" id="KW-0963">Cytoplasm</keyword>
<feature type="binding site" evidence="8">
    <location>
        <position position="70"/>
    </location>
    <ligand>
        <name>[4Fe-4S] cluster</name>
        <dbReference type="ChEBI" id="CHEBI:49883"/>
        <label>2</label>
        <note>4Fe-4S-S-AdoMet</note>
    </ligand>
</feature>
<dbReference type="PANTHER" id="PTHR10949:SF0">
    <property type="entry name" value="LIPOYL SYNTHASE, MITOCHONDRIAL"/>
    <property type="match status" value="1"/>
</dbReference>
<keyword evidence="2 8" id="KW-0808">Transferase</keyword>
<dbReference type="SFLD" id="SFLDF00271">
    <property type="entry name" value="lipoyl_synthase"/>
    <property type="match status" value="1"/>
</dbReference>
<dbReference type="CDD" id="cd01335">
    <property type="entry name" value="Radical_SAM"/>
    <property type="match status" value="1"/>
</dbReference>
<sequence>MEKRQNRTNKTPAKPQWIRVAAPGGDNYETIRRLKAAAGLHTVCESALCPNIAECWHAGHATFMILGNGCTRNCRFCGVDGRPQPLDRDEPRRVAKAVAAMGLDHAVVTSVTRDDLSDGGAGHFATTIKEIRKNCPNAGIEVLIPDFAASRRALETVLAAGPDIVGHNMETTARLYPTVRPMADYRQSLSLLCTAKQINPECITKSGLMLGLGETMDEIRQTIADIRAAGVQVLTMGQYLKPGPENMDVTEYFHPETFAQLKQYAIETGFALVESGPLVRSSYKAAAQAEALGIIQAPKSGKTNPRHAACGQKQPQIKTPQIRRRNKQ</sequence>
<protein>
    <recommendedName>
        <fullName evidence="8">Lipoyl synthase</fullName>
        <ecNumber evidence="8">2.8.1.8</ecNumber>
    </recommendedName>
    <alternativeName>
        <fullName evidence="8">Lip-syn</fullName>
        <shortName evidence="8">LS</shortName>
    </alternativeName>
    <alternativeName>
        <fullName evidence="8">Lipoate synthase</fullName>
    </alternativeName>
    <alternativeName>
        <fullName evidence="8">Lipoic acid synthase</fullName>
    </alternativeName>
    <alternativeName>
        <fullName evidence="8">Sulfur insertion protein LipA</fullName>
    </alternativeName>
</protein>
<dbReference type="InterPro" id="IPR013785">
    <property type="entry name" value="Aldolase_TIM"/>
</dbReference>
<proteinExistence type="inferred from homology"/>
<dbReference type="GO" id="GO:0009249">
    <property type="term" value="P:protein lipoylation"/>
    <property type="evidence" value="ECO:0007669"/>
    <property type="project" value="UniProtKB-UniRule"/>
</dbReference>
<evidence type="ECO:0000256" key="4">
    <source>
        <dbReference type="ARBA" id="ARBA00022723"/>
    </source>
</evidence>
<evidence type="ECO:0000313" key="11">
    <source>
        <dbReference type="EMBL" id="MBA2882383.1"/>
    </source>
</evidence>
<keyword evidence="3 8" id="KW-0949">S-adenosyl-L-methionine</keyword>
<evidence type="ECO:0000256" key="8">
    <source>
        <dbReference type="HAMAP-Rule" id="MF_00206"/>
    </source>
</evidence>
<dbReference type="NCBIfam" id="TIGR00510">
    <property type="entry name" value="lipA"/>
    <property type="match status" value="1"/>
</dbReference>
<dbReference type="EC" id="2.8.1.8" evidence="8"/>
<dbReference type="RefSeq" id="WP_181552020.1">
    <property type="nucleotide sequence ID" value="NZ_JACDUS010000009.1"/>
</dbReference>
<evidence type="ECO:0000259" key="10">
    <source>
        <dbReference type="PROSITE" id="PS51918"/>
    </source>
</evidence>
<dbReference type="NCBIfam" id="NF004019">
    <property type="entry name" value="PRK05481.1"/>
    <property type="match status" value="1"/>
</dbReference>
<dbReference type="PIRSF" id="PIRSF005963">
    <property type="entry name" value="Lipoyl_synth"/>
    <property type="match status" value="1"/>
</dbReference>
<accession>A0A7W0CAZ6</accession>
<comment type="caution">
    <text evidence="11">The sequence shown here is derived from an EMBL/GenBank/DDBJ whole genome shotgun (WGS) entry which is preliminary data.</text>
</comment>
<comment type="function">
    <text evidence="8">Catalyzes the radical-mediated insertion of two sulfur atoms into the C-6 and C-8 positions of the octanoyl moiety bound to the lipoyl domains of lipoate-dependent enzymes, thereby converting the octanoylated domains into lipoylated derivatives.</text>
</comment>
<keyword evidence="12" id="KW-1185">Reference proteome</keyword>
<feature type="region of interest" description="Disordered" evidence="9">
    <location>
        <begin position="298"/>
        <end position="328"/>
    </location>
</feature>
<feature type="binding site" evidence="8">
    <location>
        <position position="44"/>
    </location>
    <ligand>
        <name>[4Fe-4S] cluster</name>
        <dbReference type="ChEBI" id="CHEBI:49883"/>
        <label>1</label>
    </ligand>
</feature>
<evidence type="ECO:0000256" key="7">
    <source>
        <dbReference type="ARBA" id="ARBA00047326"/>
    </source>
</evidence>
<comment type="subcellular location">
    <subcellularLocation>
        <location evidence="8">Cytoplasm</location>
    </subcellularLocation>
</comment>
<feature type="domain" description="Radical SAM core" evidence="10">
    <location>
        <begin position="56"/>
        <end position="271"/>
    </location>
</feature>
<keyword evidence="1 8" id="KW-0004">4Fe-4S</keyword>
<feature type="binding site" evidence="8">
    <location>
        <position position="77"/>
    </location>
    <ligand>
        <name>[4Fe-4S] cluster</name>
        <dbReference type="ChEBI" id="CHEBI:49883"/>
        <label>2</label>
        <note>4Fe-4S-S-AdoMet</note>
    </ligand>
</feature>
<dbReference type="InterPro" id="IPR058240">
    <property type="entry name" value="rSAM_sf"/>
</dbReference>
<keyword evidence="5 8" id="KW-0408">Iron</keyword>
<dbReference type="SFLD" id="SFLDG01058">
    <property type="entry name" value="lipoyl_synthase_like"/>
    <property type="match status" value="1"/>
</dbReference>
<dbReference type="GO" id="GO:0016992">
    <property type="term" value="F:lipoate synthase activity"/>
    <property type="evidence" value="ECO:0007669"/>
    <property type="project" value="UniProtKB-UniRule"/>
</dbReference>
<dbReference type="UniPathway" id="UPA00538">
    <property type="reaction ID" value="UER00593"/>
</dbReference>
<dbReference type="InterPro" id="IPR006638">
    <property type="entry name" value="Elp3/MiaA/NifB-like_rSAM"/>
</dbReference>
<evidence type="ECO:0000256" key="3">
    <source>
        <dbReference type="ARBA" id="ARBA00022691"/>
    </source>
</evidence>
<feature type="binding site" evidence="8">
    <location>
        <position position="49"/>
    </location>
    <ligand>
        <name>[4Fe-4S] cluster</name>
        <dbReference type="ChEBI" id="CHEBI:49883"/>
        <label>1</label>
    </ligand>
</feature>
<dbReference type="SFLD" id="SFLDS00029">
    <property type="entry name" value="Radical_SAM"/>
    <property type="match status" value="1"/>
</dbReference>
<dbReference type="Pfam" id="PF04055">
    <property type="entry name" value="Radical_SAM"/>
    <property type="match status" value="1"/>
</dbReference>
<dbReference type="Gene3D" id="3.20.20.70">
    <property type="entry name" value="Aldolase class I"/>
    <property type="match status" value="1"/>
</dbReference>
<keyword evidence="6 8" id="KW-0411">Iron-sulfur</keyword>
<dbReference type="GO" id="GO:0051539">
    <property type="term" value="F:4 iron, 4 sulfur cluster binding"/>
    <property type="evidence" value="ECO:0007669"/>
    <property type="project" value="UniProtKB-UniRule"/>
</dbReference>
<reference evidence="11 12" key="1">
    <citation type="submission" date="2020-07" db="EMBL/GenBank/DDBJ databases">
        <title>Genomic Encyclopedia of Type Strains, Phase IV (KMG-IV): sequencing the most valuable type-strain genomes for metagenomic binning, comparative biology and taxonomic classification.</title>
        <authorList>
            <person name="Goeker M."/>
        </authorList>
    </citation>
    <scope>NUCLEOTIDE SEQUENCE [LARGE SCALE GENOMIC DNA]</scope>
    <source>
        <strain evidence="11 12">DSM 17721</strain>
    </source>
</reference>
<dbReference type="GO" id="GO:0005737">
    <property type="term" value="C:cytoplasm"/>
    <property type="evidence" value="ECO:0007669"/>
    <property type="project" value="UniProtKB-SubCell"/>
</dbReference>
<dbReference type="GO" id="GO:0046872">
    <property type="term" value="F:metal ion binding"/>
    <property type="evidence" value="ECO:0007669"/>
    <property type="project" value="UniProtKB-KW"/>
</dbReference>
<feature type="binding site" evidence="8">
    <location>
        <position position="55"/>
    </location>
    <ligand>
        <name>[4Fe-4S] cluster</name>
        <dbReference type="ChEBI" id="CHEBI:49883"/>
        <label>1</label>
    </ligand>
</feature>
<feature type="binding site" evidence="8">
    <location>
        <position position="282"/>
    </location>
    <ligand>
        <name>[4Fe-4S] cluster</name>
        <dbReference type="ChEBI" id="CHEBI:49883"/>
        <label>1</label>
    </ligand>
</feature>
<dbReference type="NCBIfam" id="NF009544">
    <property type="entry name" value="PRK12928.1"/>
    <property type="match status" value="1"/>
</dbReference>
<evidence type="ECO:0000256" key="1">
    <source>
        <dbReference type="ARBA" id="ARBA00022485"/>
    </source>
</evidence>